<sequence>MIISPQSLLKENVSILVVGVGGTGSYISTLIGQMAFSMNKLTDGEKSIRINLLDDDIVTDSNIGRANFYPCDVGLTKAEVIEDRISHALGVHVSSSTNKLTMDSFSTLPRYDLIITCVDSGELRYQIGKYLSDTVCDTLWVDVGNGKDDGQVVIGHLGRGHTGKYPNVYDLFGDTLLQADDDDSPSCSLEEALTRQDLGVNYHAASRAFNAVWQLIRYGKLQYSVDFFSFSGMEDSKVAANSEAWATFGYSPNLN</sequence>
<evidence type="ECO:0000313" key="2">
    <source>
        <dbReference type="EMBL" id="GGZ77996.1"/>
    </source>
</evidence>
<proteinExistence type="predicted"/>
<feature type="domain" description="THIF-type NAD/FAD binding fold" evidence="1">
    <location>
        <begin position="12"/>
        <end position="192"/>
    </location>
</feature>
<dbReference type="CDD" id="cd01483">
    <property type="entry name" value="E1_enzyme_family"/>
    <property type="match status" value="1"/>
</dbReference>
<dbReference type="EMBL" id="BMZC01000014">
    <property type="protein sequence ID" value="GGZ77996.1"/>
    <property type="molecule type" value="Genomic_DNA"/>
</dbReference>
<dbReference type="AlphaFoldDB" id="A0A8H9IIU6"/>
<protein>
    <recommendedName>
        <fullName evidence="1">THIF-type NAD/FAD binding fold domain-containing protein</fullName>
    </recommendedName>
</protein>
<name>A0A8H9IIU6_9ALTE</name>
<dbReference type="InterPro" id="IPR022500">
    <property type="entry name" value="PRTRC_ThiF"/>
</dbReference>
<dbReference type="NCBIfam" id="TIGR03736">
    <property type="entry name" value="PRTRC_ThiF"/>
    <property type="match status" value="1"/>
</dbReference>
<dbReference type="Proteomes" id="UP000622604">
    <property type="component" value="Unassembled WGS sequence"/>
</dbReference>
<dbReference type="InterPro" id="IPR035985">
    <property type="entry name" value="Ubiquitin-activating_enz"/>
</dbReference>
<organism evidence="2 3">
    <name type="scientific">Paraglaciecola chathamensis</name>
    <dbReference type="NCBI Taxonomy" id="368405"/>
    <lineage>
        <taxon>Bacteria</taxon>
        <taxon>Pseudomonadati</taxon>
        <taxon>Pseudomonadota</taxon>
        <taxon>Gammaproteobacteria</taxon>
        <taxon>Alteromonadales</taxon>
        <taxon>Alteromonadaceae</taxon>
        <taxon>Paraglaciecola</taxon>
    </lineage>
</organism>
<evidence type="ECO:0000313" key="3">
    <source>
        <dbReference type="Proteomes" id="UP000622604"/>
    </source>
</evidence>
<dbReference type="GO" id="GO:0008641">
    <property type="term" value="F:ubiquitin-like modifier activating enzyme activity"/>
    <property type="evidence" value="ECO:0007669"/>
    <property type="project" value="InterPro"/>
</dbReference>
<dbReference type="Pfam" id="PF00899">
    <property type="entry name" value="ThiF"/>
    <property type="match status" value="1"/>
</dbReference>
<dbReference type="Gene3D" id="3.40.50.720">
    <property type="entry name" value="NAD(P)-binding Rossmann-like Domain"/>
    <property type="match status" value="1"/>
</dbReference>
<comment type="caution">
    <text evidence="2">The sequence shown here is derived from an EMBL/GenBank/DDBJ whole genome shotgun (WGS) entry which is preliminary data.</text>
</comment>
<reference evidence="2 3" key="1">
    <citation type="journal article" date="2014" name="Int. J. Syst. Evol. Microbiol.">
        <title>Complete genome sequence of Corynebacterium casei LMG S-19264T (=DSM 44701T), isolated from a smear-ripened cheese.</title>
        <authorList>
            <consortium name="US DOE Joint Genome Institute (JGI-PGF)"/>
            <person name="Walter F."/>
            <person name="Albersmeier A."/>
            <person name="Kalinowski J."/>
            <person name="Ruckert C."/>
        </authorList>
    </citation>
    <scope>NUCLEOTIDE SEQUENCE [LARGE SCALE GENOMIC DNA]</scope>
    <source>
        <strain evidence="2 3">KCTC 32337</strain>
    </source>
</reference>
<dbReference type="RefSeq" id="WP_013755380.1">
    <property type="nucleotide sequence ID" value="NZ_BMZC01000014.1"/>
</dbReference>
<evidence type="ECO:0000259" key="1">
    <source>
        <dbReference type="Pfam" id="PF00899"/>
    </source>
</evidence>
<dbReference type="InterPro" id="IPR000594">
    <property type="entry name" value="ThiF_NAD_FAD-bd"/>
</dbReference>
<accession>A0A8H9IIU6</accession>
<dbReference type="SUPFAM" id="SSF69572">
    <property type="entry name" value="Activating enzymes of the ubiquitin-like proteins"/>
    <property type="match status" value="1"/>
</dbReference>
<gene>
    <name evidence="2" type="ORF">GCM10011274_40160</name>
</gene>